<feature type="transmembrane region" description="Helical" evidence="1">
    <location>
        <begin position="66"/>
        <end position="85"/>
    </location>
</feature>
<protein>
    <submittedName>
        <fullName evidence="2">Uncharacterized protein</fullName>
    </submittedName>
</protein>
<feature type="transmembrane region" description="Helical" evidence="1">
    <location>
        <begin position="43"/>
        <end position="60"/>
    </location>
</feature>
<keyword evidence="1" id="KW-1133">Transmembrane helix</keyword>
<proteinExistence type="predicted"/>
<sequence length="189" mass="22166">MDYLESLSKSEFKAIFQADAEHYRAEVEAQLATFTRRQTRNSVLYAILGVVVLFFAVLVIDDTWLRFASVAYAVFILIISLFLEISAQYSMRKYRYHFSDWVAQMWAAIAKNLDTPQPTNFEDANYFYRNLNRSKKVRMVRIEKASSLKFTSHDNHLNYAFGWADFHSKGKRFKRQVPIIFYVGADILN</sequence>
<keyword evidence="1" id="KW-0472">Membrane</keyword>
<dbReference type="KEGG" id="wei:EQG49_00770"/>
<dbReference type="RefSeq" id="WP_133362166.1">
    <property type="nucleotide sequence ID" value="NZ_CP037940.1"/>
</dbReference>
<dbReference type="EMBL" id="CP037940">
    <property type="protein sequence ID" value="QBO35086.1"/>
    <property type="molecule type" value="Genomic_DNA"/>
</dbReference>
<keyword evidence="3" id="KW-1185">Reference proteome</keyword>
<evidence type="ECO:0000313" key="2">
    <source>
        <dbReference type="EMBL" id="QBO35086.1"/>
    </source>
</evidence>
<gene>
    <name evidence="2" type="ORF">EQG49_00770</name>
</gene>
<name>A0A4P6YR57_9LACO</name>
<dbReference type="Proteomes" id="UP000292886">
    <property type="component" value="Chromosome"/>
</dbReference>
<accession>A0A4P6YR57</accession>
<evidence type="ECO:0000313" key="3">
    <source>
        <dbReference type="Proteomes" id="UP000292886"/>
    </source>
</evidence>
<dbReference type="AlphaFoldDB" id="A0A4P6YR57"/>
<organism evidence="2 3">
    <name type="scientific">Periweissella cryptocerci</name>
    <dbReference type="NCBI Taxonomy" id="2506420"/>
    <lineage>
        <taxon>Bacteria</taxon>
        <taxon>Bacillati</taxon>
        <taxon>Bacillota</taxon>
        <taxon>Bacilli</taxon>
        <taxon>Lactobacillales</taxon>
        <taxon>Lactobacillaceae</taxon>
        <taxon>Periweissella</taxon>
    </lineage>
</organism>
<reference evidence="3" key="1">
    <citation type="submission" date="2019-03" db="EMBL/GenBank/DDBJ databases">
        <title>Weissella sp. 26KH-42 Genome sequencing.</title>
        <authorList>
            <person name="Heo J."/>
            <person name="Kim S.-J."/>
            <person name="Kim J.-S."/>
            <person name="Hong S.-B."/>
            <person name="Kwon S.-W."/>
        </authorList>
    </citation>
    <scope>NUCLEOTIDE SEQUENCE [LARGE SCALE GENOMIC DNA]</scope>
    <source>
        <strain evidence="3">26KH-42</strain>
    </source>
</reference>
<evidence type="ECO:0000256" key="1">
    <source>
        <dbReference type="SAM" id="Phobius"/>
    </source>
</evidence>
<keyword evidence="1" id="KW-0812">Transmembrane</keyword>